<reference evidence="2 3" key="1">
    <citation type="journal article" date="2024" name="G3 (Bethesda)">
        <title>Genome assembly of Hibiscus sabdariffa L. provides insights into metabolisms of medicinal natural products.</title>
        <authorList>
            <person name="Kim T."/>
        </authorList>
    </citation>
    <scope>NUCLEOTIDE SEQUENCE [LARGE SCALE GENOMIC DNA]</scope>
    <source>
        <strain evidence="2">TK-2024</strain>
        <tissue evidence="2">Old leaves</tissue>
    </source>
</reference>
<accession>A0ABR1ZKW2</accession>
<dbReference type="SUPFAM" id="SSF56219">
    <property type="entry name" value="DNase I-like"/>
    <property type="match status" value="1"/>
</dbReference>
<evidence type="ECO:0000313" key="2">
    <source>
        <dbReference type="EMBL" id="KAK8481004.1"/>
    </source>
</evidence>
<protein>
    <recommendedName>
        <fullName evidence="1">Endonuclease/exonuclease/phosphatase domain-containing protein</fullName>
    </recommendedName>
</protein>
<proteinExistence type="predicted"/>
<dbReference type="PANTHER" id="PTHR12121:SF68">
    <property type="entry name" value="CARBON CATABOLITE REPRESSOR PROTEIN 4 HOMOLOG 4-RELATED"/>
    <property type="match status" value="1"/>
</dbReference>
<dbReference type="Pfam" id="PF03372">
    <property type="entry name" value="Exo_endo_phos"/>
    <property type="match status" value="1"/>
</dbReference>
<comment type="caution">
    <text evidence="2">The sequence shown here is derived from an EMBL/GenBank/DDBJ whole genome shotgun (WGS) entry which is preliminary data.</text>
</comment>
<feature type="domain" description="Endonuclease/exonuclease/phosphatase" evidence="1">
    <location>
        <begin position="24"/>
        <end position="151"/>
    </location>
</feature>
<sequence>HVIVLANTHLYWDPKLADVKLAQANYLLARLAQFKTLVADRFDCTPTVVLCGDFNSTPADKVYQYLISGNTSSTSSDRCLDELPLPLCSTYASAGGEPRFTTCTPNFKSTLDYIFFSPSDCLKPVSILQLAELDSPDVAGGLPNYSHPSDHLPIGAEFEINKH</sequence>
<keyword evidence="3" id="KW-1185">Reference proteome</keyword>
<evidence type="ECO:0000313" key="3">
    <source>
        <dbReference type="Proteomes" id="UP001472677"/>
    </source>
</evidence>
<name>A0ABR1ZKW2_9ROSI</name>
<dbReference type="InterPro" id="IPR050410">
    <property type="entry name" value="CCR4/nocturin_mRNA_transcr"/>
</dbReference>
<dbReference type="Proteomes" id="UP001472677">
    <property type="component" value="Unassembled WGS sequence"/>
</dbReference>
<dbReference type="EMBL" id="JBBPBM010001953">
    <property type="protein sequence ID" value="KAK8481004.1"/>
    <property type="molecule type" value="Genomic_DNA"/>
</dbReference>
<dbReference type="InterPro" id="IPR005135">
    <property type="entry name" value="Endo/exonuclease/phosphatase"/>
</dbReference>
<evidence type="ECO:0000259" key="1">
    <source>
        <dbReference type="Pfam" id="PF03372"/>
    </source>
</evidence>
<feature type="non-terminal residue" evidence="2">
    <location>
        <position position="1"/>
    </location>
</feature>
<dbReference type="PANTHER" id="PTHR12121">
    <property type="entry name" value="CARBON CATABOLITE REPRESSOR PROTEIN 4"/>
    <property type="match status" value="1"/>
</dbReference>
<dbReference type="Gene3D" id="3.60.10.10">
    <property type="entry name" value="Endonuclease/exonuclease/phosphatase"/>
    <property type="match status" value="1"/>
</dbReference>
<organism evidence="2 3">
    <name type="scientific">Hibiscus sabdariffa</name>
    <name type="common">roselle</name>
    <dbReference type="NCBI Taxonomy" id="183260"/>
    <lineage>
        <taxon>Eukaryota</taxon>
        <taxon>Viridiplantae</taxon>
        <taxon>Streptophyta</taxon>
        <taxon>Embryophyta</taxon>
        <taxon>Tracheophyta</taxon>
        <taxon>Spermatophyta</taxon>
        <taxon>Magnoliopsida</taxon>
        <taxon>eudicotyledons</taxon>
        <taxon>Gunneridae</taxon>
        <taxon>Pentapetalae</taxon>
        <taxon>rosids</taxon>
        <taxon>malvids</taxon>
        <taxon>Malvales</taxon>
        <taxon>Malvaceae</taxon>
        <taxon>Malvoideae</taxon>
        <taxon>Hibiscus</taxon>
    </lineage>
</organism>
<gene>
    <name evidence="2" type="ORF">V6N12_067059</name>
</gene>
<dbReference type="InterPro" id="IPR036691">
    <property type="entry name" value="Endo/exonu/phosph_ase_sf"/>
</dbReference>